<dbReference type="PIRSF" id="PIRSF006728">
    <property type="entry name" value="CinA"/>
    <property type="match status" value="1"/>
</dbReference>
<dbReference type="EMBL" id="RQGN01000101">
    <property type="protein sequence ID" value="TGL93067.1"/>
    <property type="molecule type" value="Genomic_DNA"/>
</dbReference>
<dbReference type="Proteomes" id="UP000298429">
    <property type="component" value="Unassembled WGS sequence"/>
</dbReference>
<proteinExistence type="inferred from homology"/>
<dbReference type="PANTHER" id="PTHR13939:SF0">
    <property type="entry name" value="NMN AMIDOHYDROLASE-LIKE PROTEIN YFAY"/>
    <property type="match status" value="1"/>
</dbReference>
<dbReference type="InterPro" id="IPR050101">
    <property type="entry name" value="CinA"/>
</dbReference>
<sequence>MSTAPKIIVLSTGSELTSGRSQDTNSSWIANELFGLGFSVSKFVVLPDDPIVLQEEISKLANESTKEQPILLVMTGGLGPTEDDYTLEVACKLKGVSSVESPVAKQRIEAFYRLRGRNFQEAMQTAIRQVSVPEGSIILNNTVGIAPGFVITLGERANLCCMPGVPGEMTEMFRDELSPWISKTFSATELHSGFRFVWWMSESLFQKEFISKEEAVTSGKVVWGVAAKRGYIRVSFQSSDRSLVDSLLQKIDQVYGAKSTPDVFEELPKILIEKKLTVGTAESCTGGLIAKTLTDRAGSSSYFYGSVVSYDNSIKAGLLGVKQGTLDEFGAVSKETAKEMAEGALSVLKTDLTVSVTGIAGPGGGTPQKKVGLVYFGVARKNGETEIHEHYFPFPRASFREYAAFTGIYLLYNLLKDKK</sequence>
<evidence type="ECO:0000259" key="2">
    <source>
        <dbReference type="SMART" id="SM00852"/>
    </source>
</evidence>
<dbReference type="Pfam" id="PF00994">
    <property type="entry name" value="MoCF_biosynth"/>
    <property type="match status" value="1"/>
</dbReference>
<dbReference type="HAMAP" id="MF_00226_B">
    <property type="entry name" value="CinA_B"/>
    <property type="match status" value="1"/>
</dbReference>
<organism evidence="3 4">
    <name type="scientific">Leptospira barantonii</name>
    <dbReference type="NCBI Taxonomy" id="2023184"/>
    <lineage>
        <taxon>Bacteria</taxon>
        <taxon>Pseudomonadati</taxon>
        <taxon>Spirochaetota</taxon>
        <taxon>Spirochaetia</taxon>
        <taxon>Leptospirales</taxon>
        <taxon>Leptospiraceae</taxon>
        <taxon>Leptospira</taxon>
    </lineage>
</organism>
<keyword evidence="3" id="KW-0378">Hydrolase</keyword>
<dbReference type="Pfam" id="PF02464">
    <property type="entry name" value="CinA"/>
    <property type="match status" value="1"/>
</dbReference>
<dbReference type="GO" id="GO:0016787">
    <property type="term" value="F:hydrolase activity"/>
    <property type="evidence" value="ECO:0007669"/>
    <property type="project" value="UniProtKB-KW"/>
</dbReference>
<dbReference type="AlphaFoldDB" id="A0A5F2B2E5"/>
<accession>A0A5F2B2E5</accession>
<dbReference type="InterPro" id="IPR008135">
    <property type="entry name" value="Competence-induced_CinA"/>
</dbReference>
<name>A0A5F2B2E5_9LEPT</name>
<gene>
    <name evidence="3" type="ORF">EHQ76_18545</name>
</gene>
<dbReference type="SMART" id="SM00852">
    <property type="entry name" value="MoCF_biosynth"/>
    <property type="match status" value="1"/>
</dbReference>
<dbReference type="SUPFAM" id="SSF53218">
    <property type="entry name" value="Molybdenum cofactor biosynthesis proteins"/>
    <property type="match status" value="1"/>
</dbReference>
<dbReference type="CDD" id="cd00885">
    <property type="entry name" value="cinA"/>
    <property type="match status" value="1"/>
</dbReference>
<feature type="domain" description="MoaB/Mog" evidence="2">
    <location>
        <begin position="8"/>
        <end position="183"/>
    </location>
</feature>
<comment type="similarity">
    <text evidence="1">Belongs to the CinA family.</text>
</comment>
<reference evidence="3 4" key="1">
    <citation type="journal article" date="2019" name="PLoS Negl. Trop. Dis.">
        <title>Revisiting the worldwide diversity of Leptospira species in the environment.</title>
        <authorList>
            <person name="Vincent A.T."/>
            <person name="Schiettekatte O."/>
            <person name="Bourhy P."/>
            <person name="Veyrier F.J."/>
            <person name="Picardeau M."/>
        </authorList>
    </citation>
    <scope>NUCLEOTIDE SEQUENCE [LARGE SCALE GENOMIC DNA]</scope>
    <source>
        <strain evidence="3 4">201702444</strain>
    </source>
</reference>
<dbReference type="InterPro" id="IPR001453">
    <property type="entry name" value="MoaB/Mog_dom"/>
</dbReference>
<dbReference type="Gene3D" id="3.90.950.20">
    <property type="entry name" value="CinA-like"/>
    <property type="match status" value="1"/>
</dbReference>
<comment type="caution">
    <text evidence="3">The sequence shown here is derived from an EMBL/GenBank/DDBJ whole genome shotgun (WGS) entry which is preliminary data.</text>
</comment>
<dbReference type="Gene3D" id="3.40.980.10">
    <property type="entry name" value="MoaB/Mog-like domain"/>
    <property type="match status" value="1"/>
</dbReference>
<dbReference type="PANTHER" id="PTHR13939">
    <property type="entry name" value="NICOTINAMIDE-NUCLEOTIDE AMIDOHYDROLASE PNCC"/>
    <property type="match status" value="1"/>
</dbReference>
<dbReference type="SUPFAM" id="SSF142433">
    <property type="entry name" value="CinA-like"/>
    <property type="match status" value="1"/>
</dbReference>
<dbReference type="InterPro" id="IPR036425">
    <property type="entry name" value="MoaB/Mog-like_dom_sf"/>
</dbReference>
<evidence type="ECO:0000313" key="3">
    <source>
        <dbReference type="EMBL" id="TGL93067.1"/>
    </source>
</evidence>
<dbReference type="InterPro" id="IPR036653">
    <property type="entry name" value="CinA-like_C"/>
</dbReference>
<evidence type="ECO:0000313" key="4">
    <source>
        <dbReference type="Proteomes" id="UP000298429"/>
    </source>
</evidence>
<dbReference type="NCBIfam" id="TIGR00199">
    <property type="entry name" value="PncC_domain"/>
    <property type="match status" value="1"/>
</dbReference>
<evidence type="ECO:0000256" key="1">
    <source>
        <dbReference type="HAMAP-Rule" id="MF_00226"/>
    </source>
</evidence>
<protein>
    <recommendedName>
        <fullName evidence="1">CinA-like protein</fullName>
    </recommendedName>
</protein>
<dbReference type="InterPro" id="IPR008136">
    <property type="entry name" value="CinA_C"/>
</dbReference>
<dbReference type="OrthoDB" id="9801454at2"/>
<dbReference type="RefSeq" id="WP_135672364.1">
    <property type="nucleotide sequence ID" value="NZ_RQGN01000101.1"/>
</dbReference>